<keyword evidence="3" id="KW-0067">ATP-binding</keyword>
<dbReference type="SUPFAM" id="SSF52440">
    <property type="entry name" value="PreATP-grasp domain"/>
    <property type="match status" value="1"/>
</dbReference>
<evidence type="ECO:0000256" key="2">
    <source>
        <dbReference type="ARBA" id="ARBA00022741"/>
    </source>
</evidence>
<dbReference type="PANTHER" id="PTHR43472">
    <property type="entry name" value="PHOSPHORIBOSYLAMINE--GLYCINE LIGASE"/>
    <property type="match status" value="1"/>
</dbReference>
<reference evidence="5" key="1">
    <citation type="submission" date="2018-05" db="EMBL/GenBank/DDBJ databases">
        <authorList>
            <person name="Lanie J.A."/>
            <person name="Ng W.-L."/>
            <person name="Kazmierczak K.M."/>
            <person name="Andrzejewski T.M."/>
            <person name="Davidsen T.M."/>
            <person name="Wayne K.J."/>
            <person name="Tettelin H."/>
            <person name="Glass J.I."/>
            <person name="Rusch D."/>
            <person name="Podicherti R."/>
            <person name="Tsui H.-C.T."/>
            <person name="Winkler M.E."/>
        </authorList>
    </citation>
    <scope>NUCLEOTIDE SEQUENCE</scope>
</reference>
<dbReference type="PROSITE" id="PS50975">
    <property type="entry name" value="ATP_GRASP"/>
    <property type="match status" value="1"/>
</dbReference>
<evidence type="ECO:0000256" key="3">
    <source>
        <dbReference type="ARBA" id="ARBA00022840"/>
    </source>
</evidence>
<keyword evidence="1" id="KW-0436">Ligase</keyword>
<evidence type="ECO:0000259" key="4">
    <source>
        <dbReference type="PROSITE" id="PS50975"/>
    </source>
</evidence>
<dbReference type="GO" id="GO:0009113">
    <property type="term" value="P:purine nucleobase biosynthetic process"/>
    <property type="evidence" value="ECO:0007669"/>
    <property type="project" value="InterPro"/>
</dbReference>
<evidence type="ECO:0000256" key="1">
    <source>
        <dbReference type="ARBA" id="ARBA00022598"/>
    </source>
</evidence>
<sequence>VVGSGAREHAICRVLHRSPQEKKIFCLATNFNPGIVEWCDDVTTGDINDSDLVTSYAEKYGVGLAIIGPENPLACGVADALWEMGVKVVGPKKDLAQIETSKACARDLLNEYNIPACPEYKTFSSMEGVTDYLNELGENYVVKYDGLAGGKGVKVSGEHLYSHEEATLYCQELVEKGGRFVIEEKLSGQEFSLMSFCDGETL</sequence>
<dbReference type="SUPFAM" id="SSF56059">
    <property type="entry name" value="Glutathione synthetase ATP-binding domain-like"/>
    <property type="match status" value="1"/>
</dbReference>
<dbReference type="InterPro" id="IPR016185">
    <property type="entry name" value="PreATP-grasp_dom_sf"/>
</dbReference>
<dbReference type="InterPro" id="IPR020561">
    <property type="entry name" value="PRibGlycinamid_synth_ATP-grasp"/>
</dbReference>
<dbReference type="SMART" id="SM01209">
    <property type="entry name" value="GARS_A"/>
    <property type="match status" value="1"/>
</dbReference>
<organism evidence="5">
    <name type="scientific">marine metagenome</name>
    <dbReference type="NCBI Taxonomy" id="408172"/>
    <lineage>
        <taxon>unclassified sequences</taxon>
        <taxon>metagenomes</taxon>
        <taxon>ecological metagenomes</taxon>
    </lineage>
</organism>
<dbReference type="GO" id="GO:0005524">
    <property type="term" value="F:ATP binding"/>
    <property type="evidence" value="ECO:0007669"/>
    <property type="project" value="UniProtKB-KW"/>
</dbReference>
<feature type="non-terminal residue" evidence="5">
    <location>
        <position position="1"/>
    </location>
</feature>
<dbReference type="InterPro" id="IPR000115">
    <property type="entry name" value="PRibGlycinamide_synth"/>
</dbReference>
<protein>
    <recommendedName>
        <fullName evidence="4">ATP-grasp domain-containing protein</fullName>
    </recommendedName>
</protein>
<evidence type="ECO:0000313" key="5">
    <source>
        <dbReference type="EMBL" id="SVA90367.1"/>
    </source>
</evidence>
<dbReference type="InterPro" id="IPR011761">
    <property type="entry name" value="ATP-grasp"/>
</dbReference>
<dbReference type="AlphaFoldDB" id="A0A381ZNR4"/>
<keyword evidence="2" id="KW-0547">Nucleotide-binding</keyword>
<gene>
    <name evidence="5" type="ORF">METZ01_LOCUS143221</name>
</gene>
<dbReference type="Pfam" id="PF02844">
    <property type="entry name" value="GARS_N"/>
    <property type="match status" value="1"/>
</dbReference>
<dbReference type="EMBL" id="UINC01021879">
    <property type="protein sequence ID" value="SVA90367.1"/>
    <property type="molecule type" value="Genomic_DNA"/>
</dbReference>
<dbReference type="GO" id="GO:0046872">
    <property type="term" value="F:metal ion binding"/>
    <property type="evidence" value="ECO:0007669"/>
    <property type="project" value="InterPro"/>
</dbReference>
<dbReference type="Gene3D" id="3.40.50.20">
    <property type="match status" value="1"/>
</dbReference>
<proteinExistence type="predicted"/>
<accession>A0A381ZNR4</accession>
<dbReference type="PANTHER" id="PTHR43472:SF1">
    <property type="entry name" value="PHOSPHORIBOSYLAMINE--GLYCINE LIGASE, CHLOROPLASTIC"/>
    <property type="match status" value="1"/>
</dbReference>
<feature type="non-terminal residue" evidence="5">
    <location>
        <position position="202"/>
    </location>
</feature>
<feature type="domain" description="ATP-grasp" evidence="4">
    <location>
        <begin position="106"/>
        <end position="190"/>
    </location>
</feature>
<dbReference type="GO" id="GO:0004637">
    <property type="term" value="F:phosphoribosylamine-glycine ligase activity"/>
    <property type="evidence" value="ECO:0007669"/>
    <property type="project" value="InterPro"/>
</dbReference>
<dbReference type="InterPro" id="IPR013815">
    <property type="entry name" value="ATP_grasp_subdomain_1"/>
</dbReference>
<dbReference type="Gene3D" id="3.30.1490.20">
    <property type="entry name" value="ATP-grasp fold, A domain"/>
    <property type="match status" value="1"/>
</dbReference>
<dbReference type="InterPro" id="IPR020562">
    <property type="entry name" value="PRibGlycinamide_synth_N"/>
</dbReference>
<dbReference type="Pfam" id="PF01071">
    <property type="entry name" value="GARS_A"/>
    <property type="match status" value="1"/>
</dbReference>
<name>A0A381ZNR4_9ZZZZ</name>